<dbReference type="PANTHER" id="PTHR42941:SF1">
    <property type="entry name" value="SLL1037 PROTEIN"/>
    <property type="match status" value="1"/>
</dbReference>
<evidence type="ECO:0000313" key="3">
    <source>
        <dbReference type="Proteomes" id="UP000555728"/>
    </source>
</evidence>
<dbReference type="InterPro" id="IPR011852">
    <property type="entry name" value="TRAP_TAXI"/>
</dbReference>
<keyword evidence="1" id="KW-0812">Transmembrane</keyword>
<keyword evidence="1" id="KW-0472">Membrane</keyword>
<keyword evidence="3" id="KW-1185">Reference proteome</keyword>
<dbReference type="RefSeq" id="WP_184433577.1">
    <property type="nucleotide sequence ID" value="NZ_JACIGI010000009.1"/>
</dbReference>
<gene>
    <name evidence="2" type="ORF">GGD88_001508</name>
</gene>
<accession>A0A7W6RYX4</accession>
<dbReference type="Pfam" id="PF16868">
    <property type="entry name" value="NMT1_3"/>
    <property type="match status" value="1"/>
</dbReference>
<dbReference type="EMBL" id="JACIGI010000009">
    <property type="protein sequence ID" value="MBB4285788.1"/>
    <property type="molecule type" value="Genomic_DNA"/>
</dbReference>
<dbReference type="Proteomes" id="UP000555728">
    <property type="component" value="Unassembled WGS sequence"/>
</dbReference>
<feature type="transmembrane region" description="Helical" evidence="1">
    <location>
        <begin position="21"/>
        <end position="43"/>
    </location>
</feature>
<protein>
    <recommendedName>
        <fullName evidence="4">TAXI family TRAP transporter solute-binding subunit</fullName>
    </recommendedName>
</protein>
<dbReference type="InterPro" id="IPR006311">
    <property type="entry name" value="TAT_signal"/>
</dbReference>
<comment type="caution">
    <text evidence="2">The sequence shown here is derived from an EMBL/GenBank/DDBJ whole genome shotgun (WGS) entry which is preliminary data.</text>
</comment>
<sequence>MTAREADRDAWERYRPRRRDVLGRGLALGLGAAVAPLFAPLIVPAGAGAGAARAATARAQDPDTAPGMRFIRIGTGSTAGYYFPVGGLIANAISRPPGARPCERGGSCGVPGLIAVAQSTGGSVDNVRGLATGALGLALCQADIAYWARTGTAVFADAGPMLDLFALARLYDEKAHLVVRADSDLYHVEDLRGRRIALGEAGSGTLVDARLLLAAHGMSDADVEPIYDKPGPSADLLVAGEIDAFFFIGAAPVTVVTDLAAALPVRLMPLDGAPVRAMADSHPYLTLDHIPGGVYAGIDTAVPTLSVGAVLIGGAALTESLAYSITRALWHPNTRTLFESVATAETFTPEAAPHGTGIPLHVGAQRYYEDAGYLP</sequence>
<dbReference type="PANTHER" id="PTHR42941">
    <property type="entry name" value="SLL1037 PROTEIN"/>
    <property type="match status" value="1"/>
</dbReference>
<dbReference type="CDD" id="cd13520">
    <property type="entry name" value="PBP2_TAXI_TRAP"/>
    <property type="match status" value="1"/>
</dbReference>
<organism evidence="2 3">
    <name type="scientific">Roseospira goensis</name>
    <dbReference type="NCBI Taxonomy" id="391922"/>
    <lineage>
        <taxon>Bacteria</taxon>
        <taxon>Pseudomonadati</taxon>
        <taxon>Pseudomonadota</taxon>
        <taxon>Alphaproteobacteria</taxon>
        <taxon>Rhodospirillales</taxon>
        <taxon>Rhodospirillaceae</taxon>
        <taxon>Roseospira</taxon>
    </lineage>
</organism>
<dbReference type="SUPFAM" id="SSF53850">
    <property type="entry name" value="Periplasmic binding protein-like II"/>
    <property type="match status" value="1"/>
</dbReference>
<reference evidence="2 3" key="1">
    <citation type="submission" date="2020-08" db="EMBL/GenBank/DDBJ databases">
        <title>Genome sequencing of Purple Non-Sulfur Bacteria from various extreme environments.</title>
        <authorList>
            <person name="Mayer M."/>
        </authorList>
    </citation>
    <scope>NUCLEOTIDE SEQUENCE [LARGE SCALE GENOMIC DNA]</scope>
    <source>
        <strain evidence="2 3">JA135</strain>
    </source>
</reference>
<evidence type="ECO:0000256" key="1">
    <source>
        <dbReference type="SAM" id="Phobius"/>
    </source>
</evidence>
<keyword evidence="1" id="KW-1133">Transmembrane helix</keyword>
<evidence type="ECO:0008006" key="4">
    <source>
        <dbReference type="Google" id="ProtNLM"/>
    </source>
</evidence>
<evidence type="ECO:0000313" key="2">
    <source>
        <dbReference type="EMBL" id="MBB4285788.1"/>
    </source>
</evidence>
<proteinExistence type="predicted"/>
<dbReference type="NCBIfam" id="TIGR02122">
    <property type="entry name" value="TRAP_TAXI"/>
    <property type="match status" value="1"/>
</dbReference>
<dbReference type="PROSITE" id="PS51318">
    <property type="entry name" value="TAT"/>
    <property type="match status" value="1"/>
</dbReference>
<name>A0A7W6RYX4_9PROT</name>
<dbReference type="AlphaFoldDB" id="A0A7W6RYX4"/>
<dbReference type="Gene3D" id="3.40.190.10">
    <property type="entry name" value="Periplasmic binding protein-like II"/>
    <property type="match status" value="2"/>
</dbReference>